<proteinExistence type="predicted"/>
<keyword evidence="1" id="KW-0732">Signal</keyword>
<gene>
    <name evidence="2" type="ORF">FJZ47_25015</name>
</gene>
<feature type="signal peptide" evidence="1">
    <location>
        <begin position="1"/>
        <end position="19"/>
    </location>
</feature>
<organism evidence="2 3">
    <name type="scientific">Tectimicrobiota bacterium</name>
    <dbReference type="NCBI Taxonomy" id="2528274"/>
    <lineage>
        <taxon>Bacteria</taxon>
        <taxon>Pseudomonadati</taxon>
        <taxon>Nitrospinota/Tectimicrobiota group</taxon>
        <taxon>Candidatus Tectimicrobiota</taxon>
    </lineage>
</organism>
<dbReference type="EMBL" id="VGLS01001163">
    <property type="protein sequence ID" value="MBM3227041.1"/>
    <property type="molecule type" value="Genomic_DNA"/>
</dbReference>
<comment type="caution">
    <text evidence="2">The sequence shown here is derived from an EMBL/GenBank/DDBJ whole genome shotgun (WGS) entry which is preliminary data.</text>
</comment>
<feature type="chain" id="PRO_5037358258" evidence="1">
    <location>
        <begin position="20"/>
        <end position="106"/>
    </location>
</feature>
<evidence type="ECO:0000256" key="1">
    <source>
        <dbReference type="SAM" id="SignalP"/>
    </source>
</evidence>
<sequence length="106" mass="11482">MHRRCVVPFILLSMWLALATASAGSVSPNSWRPYRDATILVTLGMTKGAVLVKAGEPATTEVISLGTDGHPSISVWTYIRTEDNPEVASLTFSGNKLVKIELNLLK</sequence>
<evidence type="ECO:0000313" key="3">
    <source>
        <dbReference type="Proteomes" id="UP000712673"/>
    </source>
</evidence>
<protein>
    <submittedName>
        <fullName evidence="2">Uncharacterized protein</fullName>
    </submittedName>
</protein>
<accession>A0A938B509</accession>
<dbReference type="Proteomes" id="UP000712673">
    <property type="component" value="Unassembled WGS sequence"/>
</dbReference>
<reference evidence="2" key="1">
    <citation type="submission" date="2019-03" db="EMBL/GenBank/DDBJ databases">
        <title>Lake Tanganyika Metagenome-Assembled Genomes (MAGs).</title>
        <authorList>
            <person name="Tran P."/>
        </authorList>
    </citation>
    <scope>NUCLEOTIDE SEQUENCE</scope>
    <source>
        <strain evidence="2">K_DeepCast_65m_m2_066</strain>
    </source>
</reference>
<name>A0A938B509_UNCTE</name>
<dbReference type="AlphaFoldDB" id="A0A938B509"/>
<evidence type="ECO:0000313" key="2">
    <source>
        <dbReference type="EMBL" id="MBM3227041.1"/>
    </source>
</evidence>